<accession>A0AAE1D5X8</accession>
<dbReference type="EMBL" id="JAWDGP010005352">
    <property type="protein sequence ID" value="KAK3757663.1"/>
    <property type="molecule type" value="Genomic_DNA"/>
</dbReference>
<proteinExistence type="predicted"/>
<evidence type="ECO:0000313" key="2">
    <source>
        <dbReference type="Proteomes" id="UP001283361"/>
    </source>
</evidence>
<dbReference type="Proteomes" id="UP001283361">
    <property type="component" value="Unassembled WGS sequence"/>
</dbReference>
<organism evidence="1 2">
    <name type="scientific">Elysia crispata</name>
    <name type="common">lettuce slug</name>
    <dbReference type="NCBI Taxonomy" id="231223"/>
    <lineage>
        <taxon>Eukaryota</taxon>
        <taxon>Metazoa</taxon>
        <taxon>Spiralia</taxon>
        <taxon>Lophotrochozoa</taxon>
        <taxon>Mollusca</taxon>
        <taxon>Gastropoda</taxon>
        <taxon>Heterobranchia</taxon>
        <taxon>Euthyneura</taxon>
        <taxon>Panpulmonata</taxon>
        <taxon>Sacoglossa</taxon>
        <taxon>Placobranchoidea</taxon>
        <taxon>Plakobranchidae</taxon>
        <taxon>Elysia</taxon>
    </lineage>
</organism>
<sequence>MVMADVPGDNDDQKANSAVELVPKVFNWRHVWYEGISYESQFLRAGEAFRPAVWRGLCFALSPDFRPSSLFRRPQTLPTFCFPPLEEFHFCQLSSKVGKGAVQILFCAHLKNGSKSTSTPTSHPERGLELTTTKLTRRYLLTDSQKLFRNSTQKRSFWYRFRHLSSSSSQFISCTRLAVSPVRRACSGRAGVSCGLVTLWGSRNQDLDHSRSKLVLLTFAVVKMVKVRCACSPDLENR</sequence>
<dbReference type="AlphaFoldDB" id="A0AAE1D5X8"/>
<reference evidence="1" key="1">
    <citation type="journal article" date="2023" name="G3 (Bethesda)">
        <title>A reference genome for the long-term kleptoplast-retaining sea slug Elysia crispata morphotype clarki.</title>
        <authorList>
            <person name="Eastman K.E."/>
            <person name="Pendleton A.L."/>
            <person name="Shaikh M.A."/>
            <person name="Suttiyut T."/>
            <person name="Ogas R."/>
            <person name="Tomko P."/>
            <person name="Gavelis G."/>
            <person name="Widhalm J.R."/>
            <person name="Wisecaver J.H."/>
        </authorList>
    </citation>
    <scope>NUCLEOTIDE SEQUENCE</scope>
    <source>
        <strain evidence="1">ECLA1</strain>
    </source>
</reference>
<name>A0AAE1D5X8_9GAST</name>
<evidence type="ECO:0000313" key="1">
    <source>
        <dbReference type="EMBL" id="KAK3757663.1"/>
    </source>
</evidence>
<gene>
    <name evidence="1" type="ORF">RRG08_000174</name>
</gene>
<keyword evidence="2" id="KW-1185">Reference proteome</keyword>
<protein>
    <submittedName>
        <fullName evidence="1">Uncharacterized protein</fullName>
    </submittedName>
</protein>
<comment type="caution">
    <text evidence="1">The sequence shown here is derived from an EMBL/GenBank/DDBJ whole genome shotgun (WGS) entry which is preliminary data.</text>
</comment>